<dbReference type="GO" id="GO:0003735">
    <property type="term" value="F:structural constituent of ribosome"/>
    <property type="evidence" value="ECO:0007669"/>
    <property type="project" value="InterPro"/>
</dbReference>
<dbReference type="GO" id="GO:1990904">
    <property type="term" value="C:ribonucleoprotein complex"/>
    <property type="evidence" value="ECO:0007669"/>
    <property type="project" value="UniProtKB-KW"/>
</dbReference>
<proteinExistence type="inferred from homology"/>
<organism evidence="4">
    <name type="scientific">Malawimonas jakobiformis</name>
    <name type="common">Flagellated protozoan</name>
    <dbReference type="NCBI Taxonomy" id="136089"/>
    <lineage>
        <taxon>Eukaryota</taxon>
        <taxon>Malawimonadida</taxon>
        <taxon>Malawimonadidae</taxon>
        <taxon>Malawimonas</taxon>
    </lineage>
</organism>
<evidence type="ECO:0000256" key="3">
    <source>
        <dbReference type="ARBA" id="ARBA00023274"/>
    </source>
</evidence>
<comment type="similarity">
    <text evidence="1">Belongs to the universal ribosomal protein uS11 family.</text>
</comment>
<dbReference type="SUPFAM" id="SSF53137">
    <property type="entry name" value="Translational machinery components"/>
    <property type="match status" value="1"/>
</dbReference>
<reference evidence="4" key="1">
    <citation type="submission" date="2000-08" db="EMBL/GenBank/DDBJ databases">
        <title>Comparative analysis of mitochondrial genomes of the ancient jakobid protists.</title>
        <authorList>
            <person name="Burger G."/>
            <person name="O'Kelly C.J."/>
            <person name="Gray W.M."/>
        </authorList>
    </citation>
    <scope>NUCLEOTIDE SEQUENCE</scope>
    <source>
        <strain evidence="4">ATCC 50310</strain>
    </source>
</reference>
<dbReference type="PANTHER" id="PTHR11759">
    <property type="entry name" value="40S RIBOSOMAL PROTEIN S14/30S RIBOSOMAL PROTEIN S11"/>
    <property type="match status" value="1"/>
</dbReference>
<evidence type="ECO:0000256" key="2">
    <source>
        <dbReference type="ARBA" id="ARBA00022980"/>
    </source>
</evidence>
<evidence type="ECO:0000313" key="4">
    <source>
        <dbReference type="EMBL" id="AAG13688.1"/>
    </source>
</evidence>
<sequence length="134" mass="15488">MIKKINNKPNIKTINKKYKKYKICKLFVKKTQNNTFVTLTNIKGNTLVYYSTGKLGFKGAKRSTAHASEIIFQQIVKYCVSLGIKKIMLSFNGIGYNFKTYIKQLSLNKIRISSIRNNNPITYNGCRKPKVRRI</sequence>
<dbReference type="PIRSF" id="PIRSF002131">
    <property type="entry name" value="Ribosomal_S11"/>
    <property type="match status" value="1"/>
</dbReference>
<dbReference type="InterPro" id="IPR036967">
    <property type="entry name" value="Ribosomal_uS11_sf"/>
</dbReference>
<dbReference type="RefSeq" id="NP_066321.1">
    <property type="nucleotide sequence ID" value="NC_002553.1"/>
</dbReference>
<dbReference type="Gene3D" id="3.30.420.80">
    <property type="entry name" value="Ribosomal protein S11"/>
    <property type="match status" value="1"/>
</dbReference>
<accession>Q9G885</accession>
<dbReference type="InterPro" id="IPR001971">
    <property type="entry name" value="Ribosomal_uS11"/>
</dbReference>
<name>Q9G885_MALJA</name>
<keyword evidence="2 4" id="KW-0689">Ribosomal protein</keyword>
<dbReference type="AlphaFoldDB" id="Q9G885"/>
<dbReference type="Pfam" id="PF00411">
    <property type="entry name" value="Ribosomal_S11"/>
    <property type="match status" value="1"/>
</dbReference>
<gene>
    <name evidence="4" type="primary">rps11</name>
</gene>
<keyword evidence="3" id="KW-0687">Ribonucleoprotein</keyword>
<dbReference type="EMBL" id="AF295546">
    <property type="protein sequence ID" value="AAG13688.1"/>
    <property type="molecule type" value="Genomic_DNA"/>
</dbReference>
<keyword evidence="4" id="KW-0496">Mitochondrion</keyword>
<geneLocation type="mitochondrion" evidence="4"/>
<dbReference type="GO" id="GO:0005840">
    <property type="term" value="C:ribosome"/>
    <property type="evidence" value="ECO:0007669"/>
    <property type="project" value="UniProtKB-KW"/>
</dbReference>
<evidence type="ECO:0000256" key="1">
    <source>
        <dbReference type="ARBA" id="ARBA00006194"/>
    </source>
</evidence>
<protein>
    <submittedName>
        <fullName evidence="4">Ribosomal protein S11</fullName>
    </submittedName>
</protein>
<dbReference type="GeneID" id="801236"/>
<dbReference type="HAMAP" id="MF_01310">
    <property type="entry name" value="Ribosomal_uS11"/>
    <property type="match status" value="1"/>
</dbReference>
<dbReference type="GO" id="GO:0006412">
    <property type="term" value="P:translation"/>
    <property type="evidence" value="ECO:0007669"/>
    <property type="project" value="InterPro"/>
</dbReference>